<evidence type="ECO:0000313" key="2">
    <source>
        <dbReference type="EMBL" id="KAF9601639.1"/>
    </source>
</evidence>
<dbReference type="EMBL" id="JADFTS010000006">
    <property type="protein sequence ID" value="KAF9601639.1"/>
    <property type="molecule type" value="Genomic_DNA"/>
</dbReference>
<feature type="compositionally biased region" description="Basic and acidic residues" evidence="1">
    <location>
        <begin position="1"/>
        <end position="12"/>
    </location>
</feature>
<reference evidence="2 3" key="1">
    <citation type="submission" date="2020-10" db="EMBL/GenBank/DDBJ databases">
        <title>The Coptis chinensis genome and diversification of protoberbering-type alkaloids.</title>
        <authorList>
            <person name="Wang B."/>
            <person name="Shu S."/>
            <person name="Song C."/>
            <person name="Liu Y."/>
        </authorList>
    </citation>
    <scope>NUCLEOTIDE SEQUENCE [LARGE SCALE GENOMIC DNA]</scope>
    <source>
        <strain evidence="2">HL-2020</strain>
        <tissue evidence="2">Leaf</tissue>
    </source>
</reference>
<accession>A0A835HNJ4</accession>
<dbReference type="AlphaFoldDB" id="A0A835HNJ4"/>
<evidence type="ECO:0000313" key="3">
    <source>
        <dbReference type="Proteomes" id="UP000631114"/>
    </source>
</evidence>
<feature type="compositionally biased region" description="Basic and acidic residues" evidence="1">
    <location>
        <begin position="24"/>
        <end position="36"/>
    </location>
</feature>
<proteinExistence type="predicted"/>
<gene>
    <name evidence="2" type="ORF">IFM89_021105</name>
</gene>
<organism evidence="2 3">
    <name type="scientific">Coptis chinensis</name>
    <dbReference type="NCBI Taxonomy" id="261450"/>
    <lineage>
        <taxon>Eukaryota</taxon>
        <taxon>Viridiplantae</taxon>
        <taxon>Streptophyta</taxon>
        <taxon>Embryophyta</taxon>
        <taxon>Tracheophyta</taxon>
        <taxon>Spermatophyta</taxon>
        <taxon>Magnoliopsida</taxon>
        <taxon>Ranunculales</taxon>
        <taxon>Ranunculaceae</taxon>
        <taxon>Coptidoideae</taxon>
        <taxon>Coptis</taxon>
    </lineage>
</organism>
<dbReference type="Proteomes" id="UP000631114">
    <property type="component" value="Unassembled WGS sequence"/>
</dbReference>
<feature type="region of interest" description="Disordered" evidence="1">
    <location>
        <begin position="1"/>
        <end position="44"/>
    </location>
</feature>
<protein>
    <submittedName>
        <fullName evidence="2">Uncharacterized protein</fullName>
    </submittedName>
</protein>
<comment type="caution">
    <text evidence="2">The sequence shown here is derived from an EMBL/GenBank/DDBJ whole genome shotgun (WGS) entry which is preliminary data.</text>
</comment>
<sequence>MRGSPKKSEKEARKAHKRFNLKKPTYDERRPSDRSPGRPIVKPALLQGREVRKKGQGVAIILGLSGLRYEIATKLIVNILVYRVDTNEAYAKLGRWLSTVGVINF</sequence>
<keyword evidence="3" id="KW-1185">Reference proteome</keyword>
<evidence type="ECO:0000256" key="1">
    <source>
        <dbReference type="SAM" id="MobiDB-lite"/>
    </source>
</evidence>
<name>A0A835HNJ4_9MAGN</name>